<dbReference type="InterPro" id="IPR051406">
    <property type="entry name" value="PLD_domain"/>
</dbReference>
<keyword evidence="9" id="KW-1185">Reference proteome</keyword>
<reference evidence="8 9" key="1">
    <citation type="submission" date="2023-03" db="EMBL/GenBank/DDBJ databases">
        <title>Draft assemblies of triclosan tolerant bacteria isolated from returned activated sludge.</title>
        <authorList>
            <person name="Van Hamelsveld S."/>
        </authorList>
    </citation>
    <scope>NUCLEOTIDE SEQUENCE [LARGE SCALE GENOMIC DNA]</scope>
    <source>
        <strain evidence="8 9">GW210010_S58</strain>
    </source>
</reference>
<dbReference type="InterPro" id="IPR025202">
    <property type="entry name" value="PLD-like_dom"/>
</dbReference>
<keyword evidence="4" id="KW-0378">Hydrolase</keyword>
<name>A0ABT6AR95_9BURK</name>
<comment type="catalytic activity">
    <reaction evidence="1">
        <text>a 1,2-diacyl-sn-glycero-3-phosphocholine + H2O = a 1,2-diacyl-sn-glycero-3-phosphate + choline + H(+)</text>
        <dbReference type="Rhea" id="RHEA:14445"/>
        <dbReference type="ChEBI" id="CHEBI:15354"/>
        <dbReference type="ChEBI" id="CHEBI:15377"/>
        <dbReference type="ChEBI" id="CHEBI:15378"/>
        <dbReference type="ChEBI" id="CHEBI:57643"/>
        <dbReference type="ChEBI" id="CHEBI:58608"/>
        <dbReference type="EC" id="3.1.4.4"/>
    </reaction>
</comment>
<keyword evidence="5" id="KW-0442">Lipid degradation</keyword>
<dbReference type="SUPFAM" id="SSF56024">
    <property type="entry name" value="Phospholipase D/nuclease"/>
    <property type="match status" value="1"/>
</dbReference>
<evidence type="ECO:0000256" key="5">
    <source>
        <dbReference type="ARBA" id="ARBA00022963"/>
    </source>
</evidence>
<evidence type="ECO:0000256" key="6">
    <source>
        <dbReference type="ARBA" id="ARBA00023098"/>
    </source>
</evidence>
<dbReference type="InterPro" id="IPR001736">
    <property type="entry name" value="PLipase_D/transphosphatidylase"/>
</dbReference>
<evidence type="ECO:0000256" key="4">
    <source>
        <dbReference type="ARBA" id="ARBA00022801"/>
    </source>
</evidence>
<dbReference type="Pfam" id="PF13091">
    <property type="entry name" value="PLDc_2"/>
    <property type="match status" value="1"/>
</dbReference>
<dbReference type="Proteomes" id="UP001216674">
    <property type="component" value="Unassembled WGS sequence"/>
</dbReference>
<evidence type="ECO:0000259" key="7">
    <source>
        <dbReference type="PROSITE" id="PS50035"/>
    </source>
</evidence>
<evidence type="ECO:0000313" key="8">
    <source>
        <dbReference type="EMBL" id="MDF3835146.1"/>
    </source>
</evidence>
<dbReference type="EMBL" id="JARJLM010000328">
    <property type="protein sequence ID" value="MDF3835146.1"/>
    <property type="molecule type" value="Genomic_DNA"/>
</dbReference>
<dbReference type="PANTHER" id="PTHR43856">
    <property type="entry name" value="CARDIOLIPIN HYDROLASE"/>
    <property type="match status" value="1"/>
</dbReference>
<evidence type="ECO:0000256" key="2">
    <source>
        <dbReference type="ARBA" id="ARBA00008664"/>
    </source>
</evidence>
<accession>A0ABT6AR95</accession>
<gene>
    <name evidence="8" type="ORF">P3W85_19585</name>
</gene>
<evidence type="ECO:0000256" key="1">
    <source>
        <dbReference type="ARBA" id="ARBA00000798"/>
    </source>
</evidence>
<dbReference type="Gene3D" id="3.30.870.10">
    <property type="entry name" value="Endonuclease Chain A"/>
    <property type="match status" value="1"/>
</dbReference>
<feature type="domain" description="PLD phosphodiesterase" evidence="7">
    <location>
        <begin position="36"/>
        <end position="63"/>
    </location>
</feature>
<protein>
    <recommendedName>
        <fullName evidence="3">phospholipase D</fullName>
        <ecNumber evidence="3">3.1.4.4</ecNumber>
    </recommendedName>
</protein>
<dbReference type="PANTHER" id="PTHR43856:SF1">
    <property type="entry name" value="MITOCHONDRIAL CARDIOLIPIN HYDROLASE"/>
    <property type="match status" value="1"/>
</dbReference>
<sequence>MVVDQRNNLAEDRSGKAAAALGVPVTAGIPVRTVSTFAIHHNKFLCVDGRTVETGSFNYSDAAARRNSENVLVIWDRPDLARRYLRHWQSRFNAGVPYRPNY</sequence>
<keyword evidence="6" id="KW-0443">Lipid metabolism</keyword>
<evidence type="ECO:0000256" key="3">
    <source>
        <dbReference type="ARBA" id="ARBA00012027"/>
    </source>
</evidence>
<dbReference type="SMART" id="SM00155">
    <property type="entry name" value="PLDc"/>
    <property type="match status" value="1"/>
</dbReference>
<dbReference type="EC" id="3.1.4.4" evidence="3"/>
<comment type="similarity">
    <text evidence="2">Belongs to the phospholipase D family.</text>
</comment>
<comment type="caution">
    <text evidence="8">The sequence shown here is derived from an EMBL/GenBank/DDBJ whole genome shotgun (WGS) entry which is preliminary data.</text>
</comment>
<proteinExistence type="inferred from homology"/>
<dbReference type="PROSITE" id="PS50035">
    <property type="entry name" value="PLD"/>
    <property type="match status" value="1"/>
</dbReference>
<organism evidence="8 9">
    <name type="scientific">Cupriavidus basilensis</name>
    <dbReference type="NCBI Taxonomy" id="68895"/>
    <lineage>
        <taxon>Bacteria</taxon>
        <taxon>Pseudomonadati</taxon>
        <taxon>Pseudomonadota</taxon>
        <taxon>Betaproteobacteria</taxon>
        <taxon>Burkholderiales</taxon>
        <taxon>Burkholderiaceae</taxon>
        <taxon>Cupriavidus</taxon>
    </lineage>
</organism>
<evidence type="ECO:0000313" key="9">
    <source>
        <dbReference type="Proteomes" id="UP001216674"/>
    </source>
</evidence>